<dbReference type="NCBIfam" id="TIGR03519">
    <property type="entry name" value="T9SS_PorP_fam"/>
    <property type="match status" value="1"/>
</dbReference>
<protein>
    <submittedName>
        <fullName evidence="1">Uncharacterized protein</fullName>
    </submittedName>
</protein>
<dbReference type="InterPro" id="IPR019861">
    <property type="entry name" value="PorP/SprF_Bacteroidetes"/>
</dbReference>
<dbReference type="AlphaFoldDB" id="A0A223V6Q4"/>
<accession>A0A223V6Q4</accession>
<dbReference type="Pfam" id="PF11751">
    <property type="entry name" value="PorP_SprF"/>
    <property type="match status" value="1"/>
</dbReference>
<reference evidence="1 2" key="1">
    <citation type="submission" date="2017-08" db="EMBL/GenBank/DDBJ databases">
        <title>The complete genome sequence of Maribacter sp. B1, isolated from deep-sea sediment.</title>
        <authorList>
            <person name="Wu Y.-H."/>
            <person name="Cheng H."/>
            <person name="Xu X.-W."/>
        </authorList>
    </citation>
    <scope>NUCLEOTIDE SEQUENCE [LARGE SCALE GENOMIC DNA]</scope>
    <source>
        <strain evidence="1 2">B1</strain>
    </source>
</reference>
<evidence type="ECO:0000313" key="1">
    <source>
        <dbReference type="EMBL" id="ASV30986.1"/>
    </source>
</evidence>
<evidence type="ECO:0000313" key="2">
    <source>
        <dbReference type="Proteomes" id="UP000215244"/>
    </source>
</evidence>
<name>A0A223V6Q4_9FLAO</name>
<sequence length="296" mass="32934">MTRIINTISILFVLLFAGIAWGQQDPNYTFYRYNMNIYNPAFAGSSEGVEFVLGLRSQWAGIEGAPESQSAIFGMPVGNKVGLGVSILNDKTFIETQTWMAVDFSYHIELDEDNRLYFGLKASANSYDANTQGLLTYGVGQDGSLMNFESRFTPNVGAGIYLKNERYFISLSAPKILTPDRLQEANGNAFLGTDRLHAYLAGGYDFVLGEKTKLQALGMVRYADASPLSYEITGLLDLAERFTLGAGYRYNESISGLFLFKVSNGFQLGYAYENAWQRPIDGIDQGTHEVFMRFLL</sequence>
<dbReference type="EMBL" id="CP022957">
    <property type="protein sequence ID" value="ASV30986.1"/>
    <property type="molecule type" value="Genomic_DNA"/>
</dbReference>
<organism evidence="1 2">
    <name type="scientific">Maribacter cobaltidurans</name>
    <dbReference type="NCBI Taxonomy" id="1178778"/>
    <lineage>
        <taxon>Bacteria</taxon>
        <taxon>Pseudomonadati</taxon>
        <taxon>Bacteroidota</taxon>
        <taxon>Flavobacteriia</taxon>
        <taxon>Flavobacteriales</taxon>
        <taxon>Flavobacteriaceae</taxon>
        <taxon>Maribacter</taxon>
    </lineage>
</organism>
<dbReference type="OrthoDB" id="1114455at2"/>
<gene>
    <name evidence="1" type="ORF">CJ263_12590</name>
</gene>
<dbReference type="RefSeq" id="WP_094997600.1">
    <property type="nucleotide sequence ID" value="NZ_BMJL01000007.1"/>
</dbReference>
<dbReference type="Proteomes" id="UP000215244">
    <property type="component" value="Chromosome"/>
</dbReference>
<dbReference type="KEGG" id="marb:CJ263_12590"/>
<proteinExistence type="predicted"/>
<keyword evidence="2" id="KW-1185">Reference proteome</keyword>